<keyword evidence="3" id="KW-0808">Transferase</keyword>
<accession>A0ABW1PCE4</accession>
<organism evidence="7 8">
    <name type="scientific">Saccharothrix lopnurensis</name>
    <dbReference type="NCBI Taxonomy" id="1670621"/>
    <lineage>
        <taxon>Bacteria</taxon>
        <taxon>Bacillati</taxon>
        <taxon>Actinomycetota</taxon>
        <taxon>Actinomycetes</taxon>
        <taxon>Pseudonocardiales</taxon>
        <taxon>Pseudonocardiaceae</taxon>
        <taxon>Saccharothrix</taxon>
    </lineage>
</organism>
<dbReference type="PANTHER" id="PTHR33841">
    <property type="entry name" value="DNA METHYLTRANSFERASE YEEA-RELATED"/>
    <property type="match status" value="1"/>
</dbReference>
<evidence type="ECO:0000256" key="3">
    <source>
        <dbReference type="ARBA" id="ARBA00022679"/>
    </source>
</evidence>
<proteinExistence type="predicted"/>
<dbReference type="InterPro" id="IPR011639">
    <property type="entry name" value="MethylTrfase_TaqI-like_dom"/>
</dbReference>
<dbReference type="EMBL" id="JBHSQO010000041">
    <property type="protein sequence ID" value="MFC6093295.1"/>
    <property type="molecule type" value="Genomic_DNA"/>
</dbReference>
<evidence type="ECO:0000256" key="2">
    <source>
        <dbReference type="ARBA" id="ARBA00022603"/>
    </source>
</evidence>
<sequence>MNAGQAAALARATDGRRQHKDWLNLVEITGPFLTLPVLLETWPTLDPLEKDQRAPLRLHHGLWSGDPSAGRDEWIAYLLHDLLEWDDALHLPTSGADPLLDRLALPVLEHDITLRPDFLLIEPDSDPAHDSGAITKSIPLLGITIPAGSPPTSRLRDGDGWAATPADRMARLLRHHHIELGLVTDGRWWCLVWAPTGGVTATVQFDTVGWNEAAEREVVRAFISLLRRFRFFSVLDDQTLPQLLRKSLGKQEDVTEALGVQVRQAVELLVDAIGRADTRAVERGEPGLDAQGVHASQVYRGAVAVMMRVVFLLFAEERGLLPADNEVYAKAYSAGGLCAELEARAAMGTTAELEQSTAAWHRLIALFHAVYGGVAHPEFELHAYDGSIFDPKTYWWLEGLPAPGAREGLTGHTPLLPINDLTVLHMLQAVQHVTIGTGKNAERRTLTFRTLDVEQIGYVYEGLLSYDGRRAEDTVVGLVGRSGLEDEVLLTYLEQLAGPYGIGARAGGSVDVKGLAKRLAEAHKDSGIGSAAALEKKLAPLSEVDKVEAERLLHVVTGDTALVRRLLPFFSLIRRDLRDLPLVIGAGSLYVTDSSTRKNTGTHYTPRFLAEKVVKGALQPLVYAPGPLETADEAAWVLRSAKEILSLKVTDIAMGSAAFLVAACRYLAEKLIDAWVKEGHKGATAFRAGPLKAVSGVEVDADPVVIEAKRQIIEHCLYGVDINPMAVEMAKLSLWLVSMDPHRPFTFLDDRLVVGDSLLGVTSLNQVEVVHLDEKAGRKLHRDRLWDWTSGVRARVGDVAGERRAITKIEGADLASLDRKRQLLDTAREHMGRLTLVGDLAAGAALVTAGTSRDAEHEEAALLAEKVASPRTADDAEVVHKARLRAMEWLAKDRPDDGLVREPVHWPLVFPEVFDQGGFDAIVGNPPFLGGQKLTGTLGQAYREYLVLALGRGRRGSADLVAYFALRAHQLLNARGQTGLIATNTLAQGDTREVGLDQLTADGIEIRGAVKSAPWPSKSATLEYCAVWSSAAPVAPEASRVLDDVVVRGITPSLDAKSRVSGKPYRLVSNRGRSYIGSYVLGKGFVLTPD</sequence>
<evidence type="ECO:0000256" key="5">
    <source>
        <dbReference type="ARBA" id="ARBA00047942"/>
    </source>
</evidence>
<evidence type="ECO:0000313" key="7">
    <source>
        <dbReference type="EMBL" id="MFC6093295.1"/>
    </source>
</evidence>
<dbReference type="Proteomes" id="UP001596220">
    <property type="component" value="Unassembled WGS sequence"/>
</dbReference>
<dbReference type="EC" id="2.1.1.72" evidence="1"/>
<dbReference type="PROSITE" id="PS00092">
    <property type="entry name" value="N6_MTASE"/>
    <property type="match status" value="1"/>
</dbReference>
<dbReference type="SUPFAM" id="SSF53335">
    <property type="entry name" value="S-adenosyl-L-methionine-dependent methyltransferases"/>
    <property type="match status" value="1"/>
</dbReference>
<dbReference type="InterPro" id="IPR002052">
    <property type="entry name" value="DNA_methylase_N6_adenine_CS"/>
</dbReference>
<keyword evidence="2 7" id="KW-0489">Methyltransferase</keyword>
<dbReference type="Gene3D" id="3.40.50.150">
    <property type="entry name" value="Vaccinia Virus protein VP39"/>
    <property type="match status" value="2"/>
</dbReference>
<gene>
    <name evidence="7" type="ORF">ACFP3R_28820</name>
</gene>
<reference evidence="8" key="1">
    <citation type="journal article" date="2019" name="Int. J. Syst. Evol. Microbiol.">
        <title>The Global Catalogue of Microorganisms (GCM) 10K type strain sequencing project: providing services to taxonomists for standard genome sequencing and annotation.</title>
        <authorList>
            <consortium name="The Broad Institute Genomics Platform"/>
            <consortium name="The Broad Institute Genome Sequencing Center for Infectious Disease"/>
            <person name="Wu L."/>
            <person name="Ma J."/>
        </authorList>
    </citation>
    <scope>NUCLEOTIDE SEQUENCE [LARGE SCALE GENOMIC DNA]</scope>
    <source>
        <strain evidence="8">CGMCC 4.7246</strain>
    </source>
</reference>
<name>A0ABW1PCE4_9PSEU</name>
<evidence type="ECO:0000256" key="1">
    <source>
        <dbReference type="ARBA" id="ARBA00011900"/>
    </source>
</evidence>
<protein>
    <recommendedName>
        <fullName evidence="1">site-specific DNA-methyltransferase (adenine-specific)</fullName>
        <ecNumber evidence="1">2.1.1.72</ecNumber>
    </recommendedName>
</protein>
<feature type="domain" description="Type II methyltransferase M.TaqI-like" evidence="6">
    <location>
        <begin position="715"/>
        <end position="988"/>
    </location>
</feature>
<dbReference type="InterPro" id="IPR050953">
    <property type="entry name" value="N4_N6_ade-DNA_methylase"/>
</dbReference>
<evidence type="ECO:0000259" key="6">
    <source>
        <dbReference type="Pfam" id="PF07669"/>
    </source>
</evidence>
<dbReference type="GO" id="GO:0008168">
    <property type="term" value="F:methyltransferase activity"/>
    <property type="evidence" value="ECO:0007669"/>
    <property type="project" value="UniProtKB-KW"/>
</dbReference>
<dbReference type="PANTHER" id="PTHR33841:SF1">
    <property type="entry name" value="DNA METHYLTRANSFERASE A"/>
    <property type="match status" value="1"/>
</dbReference>
<dbReference type="PRINTS" id="PR00507">
    <property type="entry name" value="N12N6MTFRASE"/>
</dbReference>
<dbReference type="GO" id="GO:0032259">
    <property type="term" value="P:methylation"/>
    <property type="evidence" value="ECO:0007669"/>
    <property type="project" value="UniProtKB-KW"/>
</dbReference>
<evidence type="ECO:0000313" key="8">
    <source>
        <dbReference type="Proteomes" id="UP001596220"/>
    </source>
</evidence>
<keyword evidence="8" id="KW-1185">Reference proteome</keyword>
<evidence type="ECO:0000256" key="4">
    <source>
        <dbReference type="ARBA" id="ARBA00022691"/>
    </source>
</evidence>
<dbReference type="InterPro" id="IPR029063">
    <property type="entry name" value="SAM-dependent_MTases_sf"/>
</dbReference>
<dbReference type="Pfam" id="PF07669">
    <property type="entry name" value="Eco57I"/>
    <property type="match status" value="1"/>
</dbReference>
<comment type="catalytic activity">
    <reaction evidence="5">
        <text>a 2'-deoxyadenosine in DNA + S-adenosyl-L-methionine = an N(6)-methyl-2'-deoxyadenosine in DNA + S-adenosyl-L-homocysteine + H(+)</text>
        <dbReference type="Rhea" id="RHEA:15197"/>
        <dbReference type="Rhea" id="RHEA-COMP:12418"/>
        <dbReference type="Rhea" id="RHEA-COMP:12419"/>
        <dbReference type="ChEBI" id="CHEBI:15378"/>
        <dbReference type="ChEBI" id="CHEBI:57856"/>
        <dbReference type="ChEBI" id="CHEBI:59789"/>
        <dbReference type="ChEBI" id="CHEBI:90615"/>
        <dbReference type="ChEBI" id="CHEBI:90616"/>
        <dbReference type="EC" id="2.1.1.72"/>
    </reaction>
</comment>
<feature type="non-terminal residue" evidence="7">
    <location>
        <position position="1090"/>
    </location>
</feature>
<dbReference type="RefSeq" id="WP_380640365.1">
    <property type="nucleotide sequence ID" value="NZ_JBHSQO010000041.1"/>
</dbReference>
<comment type="caution">
    <text evidence="7">The sequence shown here is derived from an EMBL/GenBank/DDBJ whole genome shotgun (WGS) entry which is preliminary data.</text>
</comment>
<keyword evidence="4" id="KW-0949">S-adenosyl-L-methionine</keyword>